<proteinExistence type="predicted"/>
<sequence length="69" mass="7788">MAQKILVLDRVTIVGMERHLVGVPATTPVVMAPQQNQLQKTPQVMKQDQTPVRRLLVQRLSRVDSNSEL</sequence>
<evidence type="ECO:0000313" key="1">
    <source>
        <dbReference type="EMBL" id="ELZ50458.1"/>
    </source>
</evidence>
<gene>
    <name evidence="1" type="ORF">C464_02620</name>
</gene>
<comment type="caution">
    <text evidence="1">The sequence shown here is derived from an EMBL/GenBank/DDBJ whole genome shotgun (WGS) entry which is preliminary data.</text>
</comment>
<protein>
    <submittedName>
        <fullName evidence="1">Uncharacterized protein</fullName>
    </submittedName>
</protein>
<dbReference type="AlphaFoldDB" id="M0ETN3"/>
<accession>M0ETN3</accession>
<dbReference type="Proteomes" id="UP000011509">
    <property type="component" value="Unassembled WGS sequence"/>
</dbReference>
<keyword evidence="2" id="KW-1185">Reference proteome</keyword>
<dbReference type="EMBL" id="AOJL01000013">
    <property type="protein sequence ID" value="ELZ50458.1"/>
    <property type="molecule type" value="Genomic_DNA"/>
</dbReference>
<evidence type="ECO:0000313" key="2">
    <source>
        <dbReference type="Proteomes" id="UP000011509"/>
    </source>
</evidence>
<organism evidence="1 2">
    <name type="scientific">Halorubrum coriense DSM 10284</name>
    <dbReference type="NCBI Taxonomy" id="1227466"/>
    <lineage>
        <taxon>Archaea</taxon>
        <taxon>Methanobacteriati</taxon>
        <taxon>Methanobacteriota</taxon>
        <taxon>Stenosarchaea group</taxon>
        <taxon>Halobacteria</taxon>
        <taxon>Halobacteriales</taxon>
        <taxon>Haloferacaceae</taxon>
        <taxon>Halorubrum</taxon>
    </lineage>
</organism>
<name>M0ETN3_9EURY</name>
<reference evidence="1 2" key="1">
    <citation type="journal article" date="2014" name="PLoS Genet.">
        <title>Phylogenetically driven sequencing of extremely halophilic archaea reveals strategies for static and dynamic osmo-response.</title>
        <authorList>
            <person name="Becker E.A."/>
            <person name="Seitzer P.M."/>
            <person name="Tritt A."/>
            <person name="Larsen D."/>
            <person name="Krusor M."/>
            <person name="Yao A.I."/>
            <person name="Wu D."/>
            <person name="Madern D."/>
            <person name="Eisen J.A."/>
            <person name="Darling A.E."/>
            <person name="Facciotti M.T."/>
        </authorList>
    </citation>
    <scope>NUCLEOTIDE SEQUENCE [LARGE SCALE GENOMIC DNA]</scope>
    <source>
        <strain evidence="1 2">DSM 10284</strain>
    </source>
</reference>